<protein>
    <submittedName>
        <fullName evidence="7">Serine/threonine protein kinase</fullName>
    </submittedName>
</protein>
<dbReference type="PROSITE" id="PS00109">
    <property type="entry name" value="PROTEIN_KINASE_TYR"/>
    <property type="match status" value="1"/>
</dbReference>
<dbReference type="InterPro" id="IPR013324">
    <property type="entry name" value="RNA_pol_sigma_r3/r4-like"/>
</dbReference>
<dbReference type="AlphaFoldDB" id="M5RHT3"/>
<dbReference type="SUPFAM" id="SSF56112">
    <property type="entry name" value="Protein kinase-like (PK-like)"/>
    <property type="match status" value="1"/>
</dbReference>
<evidence type="ECO:0000256" key="2">
    <source>
        <dbReference type="ARBA" id="ARBA00022741"/>
    </source>
</evidence>
<keyword evidence="3 7" id="KW-0418">Kinase</keyword>
<dbReference type="PANTHER" id="PTHR43289:SF6">
    <property type="entry name" value="SERINE_THREONINE-PROTEIN KINASE NEKL-3"/>
    <property type="match status" value="1"/>
</dbReference>
<dbReference type="Gene3D" id="1.10.510.10">
    <property type="entry name" value="Transferase(Phosphotransferase) domain 1"/>
    <property type="match status" value="1"/>
</dbReference>
<sequence>MKPDTCGEENSENVLAITDRSDGWLLREWKSGDERAAEVLFDRYAIRLVALVASRLNRRYRSTIVPDEVVQSALGSFFDAAKHSRIHISGNVSLWRLLATFARRKMARSIERQTAVKRVGDQMRISLDEVQLVASDHPNEADEYEADQFLRTLRAELPENLRVVVEGLLAGRTQREVADSLGIDERTVRRRLSRVRELLASEWEDQTNQNHTASVQSTLPRVSYHEFVLGKLIGSGGFGKVYRASMQSDGSIVAVKFLRKAFWQNDPARQTFLREIDTASQINHPGVIRYHGYGESPHGGPYVLSEWVDAKPLQCIPHATVQQIKAFILQICDALEAVHAAGLVHGDLTPSNILVDKNGQITITDFGFSQASAAGSNSILGGTLGFAAPEQIDPSFGNISPQTDIYAIGGLVHWFLYKQPPNNGNKIGEIIAQTMTDP</sequence>
<gene>
    <name evidence="7" type="ORF">RMSM_04229</name>
</gene>
<evidence type="ECO:0000256" key="5">
    <source>
        <dbReference type="PROSITE-ProRule" id="PRU10141"/>
    </source>
</evidence>
<keyword evidence="7" id="KW-0723">Serine/threonine-protein kinase</keyword>
<dbReference type="PROSITE" id="PS50011">
    <property type="entry name" value="PROTEIN_KINASE_DOM"/>
    <property type="match status" value="1"/>
</dbReference>
<evidence type="ECO:0000313" key="7">
    <source>
        <dbReference type="EMBL" id="EMI18840.1"/>
    </source>
</evidence>
<dbReference type="EMBL" id="ANOG01000607">
    <property type="protein sequence ID" value="EMI18840.1"/>
    <property type="molecule type" value="Genomic_DNA"/>
</dbReference>
<dbReference type="Pfam" id="PF00069">
    <property type="entry name" value="Pkinase"/>
    <property type="match status" value="1"/>
</dbReference>
<proteinExistence type="predicted"/>
<dbReference type="PANTHER" id="PTHR43289">
    <property type="entry name" value="MITOGEN-ACTIVATED PROTEIN KINASE KINASE KINASE 20-RELATED"/>
    <property type="match status" value="1"/>
</dbReference>
<dbReference type="SUPFAM" id="SSF88946">
    <property type="entry name" value="Sigma2 domain of RNA polymerase sigma factors"/>
    <property type="match status" value="1"/>
</dbReference>
<dbReference type="InterPro" id="IPR036388">
    <property type="entry name" value="WH-like_DNA-bd_sf"/>
</dbReference>
<dbReference type="Proteomes" id="UP000011991">
    <property type="component" value="Unassembled WGS sequence"/>
</dbReference>
<accession>M5RHT3</accession>
<dbReference type="GO" id="GO:0003700">
    <property type="term" value="F:DNA-binding transcription factor activity"/>
    <property type="evidence" value="ECO:0007669"/>
    <property type="project" value="InterPro"/>
</dbReference>
<dbReference type="InterPro" id="IPR008266">
    <property type="entry name" value="Tyr_kinase_AS"/>
</dbReference>
<dbReference type="PROSITE" id="PS00107">
    <property type="entry name" value="PROTEIN_KINASE_ATP"/>
    <property type="match status" value="1"/>
</dbReference>
<keyword evidence="1" id="KW-0808">Transferase</keyword>
<reference evidence="7 8" key="1">
    <citation type="journal article" date="2013" name="Mar. Genomics">
        <title>Expression of sulfatases in Rhodopirellula baltica and the diversity of sulfatases in the genus Rhodopirellula.</title>
        <authorList>
            <person name="Wegner C.E."/>
            <person name="Richter-Heitmann T."/>
            <person name="Klindworth A."/>
            <person name="Klockow C."/>
            <person name="Richter M."/>
            <person name="Achstetter T."/>
            <person name="Glockner F.O."/>
            <person name="Harder J."/>
        </authorList>
    </citation>
    <scope>NUCLEOTIDE SEQUENCE [LARGE SCALE GENOMIC DNA]</scope>
    <source>
        <strain evidence="7 8">SM1</strain>
    </source>
</reference>
<keyword evidence="2 5" id="KW-0547">Nucleotide-binding</keyword>
<dbReference type="SUPFAM" id="SSF88659">
    <property type="entry name" value="Sigma3 and sigma4 domains of RNA polymerase sigma factors"/>
    <property type="match status" value="1"/>
</dbReference>
<organism evidence="7 8">
    <name type="scientific">Rhodopirellula maiorica SM1</name>
    <dbReference type="NCBI Taxonomy" id="1265738"/>
    <lineage>
        <taxon>Bacteria</taxon>
        <taxon>Pseudomonadati</taxon>
        <taxon>Planctomycetota</taxon>
        <taxon>Planctomycetia</taxon>
        <taxon>Pirellulales</taxon>
        <taxon>Pirellulaceae</taxon>
        <taxon>Novipirellula</taxon>
    </lineage>
</organism>
<name>M5RHT3_9BACT</name>
<evidence type="ECO:0000259" key="6">
    <source>
        <dbReference type="PROSITE" id="PS50011"/>
    </source>
</evidence>
<dbReference type="GO" id="GO:0006352">
    <property type="term" value="P:DNA-templated transcription initiation"/>
    <property type="evidence" value="ECO:0007669"/>
    <property type="project" value="InterPro"/>
</dbReference>
<dbReference type="InterPro" id="IPR013325">
    <property type="entry name" value="RNA_pol_sigma_r2"/>
</dbReference>
<dbReference type="Gene3D" id="1.10.10.10">
    <property type="entry name" value="Winged helix-like DNA-binding domain superfamily/Winged helix DNA-binding domain"/>
    <property type="match status" value="1"/>
</dbReference>
<dbReference type="RefSeq" id="WP_008699910.1">
    <property type="nucleotide sequence ID" value="NZ_ANOG01000607.1"/>
</dbReference>
<dbReference type="GO" id="GO:0004674">
    <property type="term" value="F:protein serine/threonine kinase activity"/>
    <property type="evidence" value="ECO:0007669"/>
    <property type="project" value="UniProtKB-KW"/>
</dbReference>
<dbReference type="Gene3D" id="1.10.1740.10">
    <property type="match status" value="1"/>
</dbReference>
<dbReference type="InterPro" id="IPR053812">
    <property type="entry name" value="HTH_Sigma70_ECF-like"/>
</dbReference>
<evidence type="ECO:0000313" key="8">
    <source>
        <dbReference type="Proteomes" id="UP000011991"/>
    </source>
</evidence>
<feature type="domain" description="Protein kinase" evidence="6">
    <location>
        <begin position="227"/>
        <end position="438"/>
    </location>
</feature>
<dbReference type="InterPro" id="IPR011009">
    <property type="entry name" value="Kinase-like_dom_sf"/>
</dbReference>
<evidence type="ECO:0000256" key="4">
    <source>
        <dbReference type="ARBA" id="ARBA00022840"/>
    </source>
</evidence>
<evidence type="ECO:0000256" key="1">
    <source>
        <dbReference type="ARBA" id="ARBA00022679"/>
    </source>
</evidence>
<dbReference type="Gene3D" id="3.30.200.20">
    <property type="entry name" value="Phosphorylase Kinase, domain 1"/>
    <property type="match status" value="1"/>
</dbReference>
<keyword evidence="4 5" id="KW-0067">ATP-binding</keyword>
<dbReference type="InterPro" id="IPR017441">
    <property type="entry name" value="Protein_kinase_ATP_BS"/>
</dbReference>
<feature type="non-terminal residue" evidence="7">
    <location>
        <position position="438"/>
    </location>
</feature>
<dbReference type="Pfam" id="PF07638">
    <property type="entry name" value="Sigma70_ECF"/>
    <property type="match status" value="1"/>
</dbReference>
<comment type="caution">
    <text evidence="7">The sequence shown here is derived from an EMBL/GenBank/DDBJ whole genome shotgun (WGS) entry which is preliminary data.</text>
</comment>
<keyword evidence="8" id="KW-1185">Reference proteome</keyword>
<feature type="binding site" evidence="5">
    <location>
        <position position="256"/>
    </location>
    <ligand>
        <name>ATP</name>
        <dbReference type="ChEBI" id="CHEBI:30616"/>
    </ligand>
</feature>
<dbReference type="CDD" id="cd14014">
    <property type="entry name" value="STKc_PknB_like"/>
    <property type="match status" value="1"/>
</dbReference>
<dbReference type="GO" id="GO:0005524">
    <property type="term" value="F:ATP binding"/>
    <property type="evidence" value="ECO:0007669"/>
    <property type="project" value="UniProtKB-UniRule"/>
</dbReference>
<evidence type="ECO:0000256" key="3">
    <source>
        <dbReference type="ARBA" id="ARBA00022777"/>
    </source>
</evidence>
<dbReference type="InterPro" id="IPR000719">
    <property type="entry name" value="Prot_kinase_dom"/>
</dbReference>